<proteinExistence type="predicted"/>
<dbReference type="InterPro" id="IPR011032">
    <property type="entry name" value="GroES-like_sf"/>
</dbReference>
<dbReference type="Proteomes" id="UP000247569">
    <property type="component" value="Unassembled WGS sequence"/>
</dbReference>
<dbReference type="InterPro" id="IPR036291">
    <property type="entry name" value="NAD(P)-bd_dom_sf"/>
</dbReference>
<dbReference type="SUPFAM" id="SSF50129">
    <property type="entry name" value="GroES-like"/>
    <property type="match status" value="1"/>
</dbReference>
<dbReference type="InterPro" id="IPR051397">
    <property type="entry name" value="Zn-ADH-like_protein"/>
</dbReference>
<protein>
    <submittedName>
        <fullName evidence="1">NADPH:quinone reductase-like Zn-dependent oxidoreductase</fullName>
    </submittedName>
</protein>
<dbReference type="RefSeq" id="WP_110293903.1">
    <property type="nucleotide sequence ID" value="NZ_QJKF01000017.1"/>
</dbReference>
<dbReference type="OrthoDB" id="9787435at2"/>
<organism evidence="1 2">
    <name type="scientific">Nocardia tenerifensis</name>
    <dbReference type="NCBI Taxonomy" id="228006"/>
    <lineage>
        <taxon>Bacteria</taxon>
        <taxon>Bacillati</taxon>
        <taxon>Actinomycetota</taxon>
        <taxon>Actinomycetes</taxon>
        <taxon>Mycobacteriales</taxon>
        <taxon>Nocardiaceae</taxon>
        <taxon>Nocardia</taxon>
    </lineage>
</organism>
<name>A0A318JRT3_9NOCA</name>
<dbReference type="Gene3D" id="3.90.180.10">
    <property type="entry name" value="Medium-chain alcohol dehydrogenases, catalytic domain"/>
    <property type="match status" value="2"/>
</dbReference>
<dbReference type="GO" id="GO:0016491">
    <property type="term" value="F:oxidoreductase activity"/>
    <property type="evidence" value="ECO:0007669"/>
    <property type="project" value="TreeGrafter"/>
</dbReference>
<dbReference type="Gene3D" id="3.40.50.720">
    <property type="entry name" value="NAD(P)-binding Rossmann-like Domain"/>
    <property type="match status" value="1"/>
</dbReference>
<dbReference type="EMBL" id="QJKF01000017">
    <property type="protein sequence ID" value="PXX57637.1"/>
    <property type="molecule type" value="Genomic_DNA"/>
</dbReference>
<keyword evidence="2" id="KW-1185">Reference proteome</keyword>
<dbReference type="SUPFAM" id="SSF51735">
    <property type="entry name" value="NAD(P)-binding Rossmann-fold domains"/>
    <property type="match status" value="1"/>
</dbReference>
<reference evidence="1 2" key="1">
    <citation type="submission" date="2018-05" db="EMBL/GenBank/DDBJ databases">
        <title>Genomic Encyclopedia of Type Strains, Phase IV (KMG-IV): sequencing the most valuable type-strain genomes for metagenomic binning, comparative biology and taxonomic classification.</title>
        <authorList>
            <person name="Goeker M."/>
        </authorList>
    </citation>
    <scope>NUCLEOTIDE SEQUENCE [LARGE SCALE GENOMIC DNA]</scope>
    <source>
        <strain evidence="1 2">DSM 44704</strain>
    </source>
</reference>
<dbReference type="AlphaFoldDB" id="A0A318JRT3"/>
<evidence type="ECO:0000313" key="2">
    <source>
        <dbReference type="Proteomes" id="UP000247569"/>
    </source>
</evidence>
<gene>
    <name evidence="1" type="ORF">DFR70_11765</name>
</gene>
<accession>A0A318JRT3</accession>
<dbReference type="PANTHER" id="PTHR43677:SF11">
    <property type="entry name" value="ZINC-CONTAINING ALCOHOL DEHYDROGENASE"/>
    <property type="match status" value="1"/>
</dbReference>
<evidence type="ECO:0000313" key="1">
    <source>
        <dbReference type="EMBL" id="PXX57637.1"/>
    </source>
</evidence>
<dbReference type="PANTHER" id="PTHR43677">
    <property type="entry name" value="SHORT-CHAIN DEHYDROGENASE/REDUCTASE"/>
    <property type="match status" value="1"/>
</dbReference>
<comment type="caution">
    <text evidence="1">The sequence shown here is derived from an EMBL/GenBank/DDBJ whole genome shotgun (WGS) entry which is preliminary data.</text>
</comment>
<sequence>MKAAVITAYDTLPRYMDWPSPRATHEYEIVVDVLAAGLHPRVRMQADGSHYTSSLDDLPLVAGFDGVGRGPDGRLWFFVSFGGRQGSMAEQVVIDTRRSFVLSEGVDPVTVAATLNCVIASWLALKRRISLRPGQKFLVLGATGGTGRMAVAVARLFGAAQVTAVGRDPARLAAIRGATRTALIGDSLPADVDVVLDFLWGEPAIATMEALVAARSDPARPLMWINLGEMVGARAALPAGVLRSSRLEVIGSGQGALTGAEMAAEVSEILAEIARGTFAVEAEAISLSDVERAWSQPADSSKRIVLTPVTSPCRHAR</sequence>